<dbReference type="EMBL" id="JAHLFQ010000113">
    <property type="protein sequence ID" value="MBU3804126.1"/>
    <property type="molecule type" value="Genomic_DNA"/>
</dbReference>
<comment type="similarity">
    <text evidence="1">Belongs to the zinc-associated anti-sigma factor (ZAS) superfamily. Anti-sigma-W factor family.</text>
</comment>
<gene>
    <name evidence="5" type="ORF">H9872_05135</name>
</gene>
<organism evidence="5 6">
    <name type="scientific">Candidatus Cellulosilyticum pullistercoris</name>
    <dbReference type="NCBI Taxonomy" id="2838521"/>
    <lineage>
        <taxon>Bacteria</taxon>
        <taxon>Bacillati</taxon>
        <taxon>Bacillota</taxon>
        <taxon>Clostridia</taxon>
        <taxon>Lachnospirales</taxon>
        <taxon>Cellulosilyticaceae</taxon>
        <taxon>Cellulosilyticum</taxon>
    </lineage>
</organism>
<dbReference type="InterPro" id="IPR041916">
    <property type="entry name" value="Anti_sigma_zinc_sf"/>
</dbReference>
<comment type="caution">
    <text evidence="5">The sequence shown here is derived from an EMBL/GenBank/DDBJ whole genome shotgun (WGS) entry which is preliminary data.</text>
</comment>
<proteinExistence type="inferred from homology"/>
<keyword evidence="3" id="KW-0472">Membrane</keyword>
<dbReference type="Pfam" id="PF13490">
    <property type="entry name" value="zf-HC2"/>
    <property type="match status" value="1"/>
</dbReference>
<name>A0A9E2KCH3_9FIRM</name>
<dbReference type="InterPro" id="IPR027383">
    <property type="entry name" value="Znf_put"/>
</dbReference>
<accession>A0A9E2KCH3</accession>
<evidence type="ECO:0000259" key="4">
    <source>
        <dbReference type="Pfam" id="PF13490"/>
    </source>
</evidence>
<evidence type="ECO:0000256" key="2">
    <source>
        <dbReference type="ARBA" id="ARBA00024438"/>
    </source>
</evidence>
<protein>
    <recommendedName>
        <fullName evidence="2">Anti-sigma-W factor RsiW</fullName>
    </recommendedName>
</protein>
<evidence type="ECO:0000313" key="5">
    <source>
        <dbReference type="EMBL" id="MBU3804126.1"/>
    </source>
</evidence>
<dbReference type="Proteomes" id="UP000824229">
    <property type="component" value="Unassembled WGS sequence"/>
</dbReference>
<evidence type="ECO:0000313" key="6">
    <source>
        <dbReference type="Proteomes" id="UP000824229"/>
    </source>
</evidence>
<evidence type="ECO:0000256" key="3">
    <source>
        <dbReference type="SAM" id="Phobius"/>
    </source>
</evidence>
<sequence length="245" mass="28351">MKCIEYSELISAYVDEMLSPQEEEKLMMHLKTCQACQKELEVLRQMQMLCRNIEEVSLPAQFHEDLMKQLKRENRLKFPIKFKWQYGGALVATMLIGFLFFNQLGFISLKSGSSTGYPGADHIAEDLMNIEATPYTVQNEVAEARVQDETDSVVQKNQSESRVFMMQHAEEEHVWKVQVESAEVFIEVFKDYLNAEQIAYEQIEEGMSIYQVKDSKALMNWLQEHSHSFEGSEVAAESNIQLEIN</sequence>
<feature type="transmembrane region" description="Helical" evidence="3">
    <location>
        <begin position="84"/>
        <end position="101"/>
    </location>
</feature>
<keyword evidence="3" id="KW-0812">Transmembrane</keyword>
<dbReference type="AlphaFoldDB" id="A0A9E2KCH3"/>
<reference evidence="5" key="1">
    <citation type="journal article" date="2021" name="PeerJ">
        <title>Extensive microbial diversity within the chicken gut microbiome revealed by metagenomics and culture.</title>
        <authorList>
            <person name="Gilroy R."/>
            <person name="Ravi A."/>
            <person name="Getino M."/>
            <person name="Pursley I."/>
            <person name="Horton D.L."/>
            <person name="Alikhan N.F."/>
            <person name="Baker D."/>
            <person name="Gharbi K."/>
            <person name="Hall N."/>
            <person name="Watson M."/>
            <person name="Adriaenssens E.M."/>
            <person name="Foster-Nyarko E."/>
            <person name="Jarju S."/>
            <person name="Secka A."/>
            <person name="Antonio M."/>
            <person name="Oren A."/>
            <person name="Chaudhuri R.R."/>
            <person name="La Ragione R."/>
            <person name="Hildebrand F."/>
            <person name="Pallen M.J."/>
        </authorList>
    </citation>
    <scope>NUCLEOTIDE SEQUENCE</scope>
    <source>
        <strain evidence="5">B5-657</strain>
    </source>
</reference>
<reference evidence="5" key="2">
    <citation type="submission" date="2021-04" db="EMBL/GenBank/DDBJ databases">
        <authorList>
            <person name="Gilroy R."/>
        </authorList>
    </citation>
    <scope>NUCLEOTIDE SEQUENCE</scope>
    <source>
        <strain evidence="5">B5-657</strain>
    </source>
</reference>
<evidence type="ECO:0000256" key="1">
    <source>
        <dbReference type="ARBA" id="ARBA00024353"/>
    </source>
</evidence>
<keyword evidence="3" id="KW-1133">Transmembrane helix</keyword>
<dbReference type="Gene3D" id="1.10.10.1320">
    <property type="entry name" value="Anti-sigma factor, zinc-finger domain"/>
    <property type="match status" value="1"/>
</dbReference>
<feature type="domain" description="Putative zinc-finger" evidence="4">
    <location>
        <begin position="3"/>
        <end position="37"/>
    </location>
</feature>